<feature type="transmembrane region" description="Helical" evidence="2">
    <location>
        <begin position="231"/>
        <end position="252"/>
    </location>
</feature>
<gene>
    <name evidence="5" type="ORF">PT015_12090</name>
</gene>
<dbReference type="RefSeq" id="WP_285191073.1">
    <property type="nucleotide sequence ID" value="NZ_CP126981.1"/>
</dbReference>
<dbReference type="InterPro" id="IPR006037">
    <property type="entry name" value="RCK_C"/>
</dbReference>
<organism evidence="5 6">
    <name type="scientific">Candidatus Mycobacterium wuenschmannii</name>
    <dbReference type="NCBI Taxonomy" id="3027808"/>
    <lineage>
        <taxon>Bacteria</taxon>
        <taxon>Bacillati</taxon>
        <taxon>Actinomycetota</taxon>
        <taxon>Actinomycetes</taxon>
        <taxon>Mycobacteriales</taxon>
        <taxon>Mycobacteriaceae</taxon>
        <taxon>Mycobacterium</taxon>
    </lineage>
</organism>
<dbReference type="Pfam" id="PF02254">
    <property type="entry name" value="TrkA_N"/>
    <property type="match status" value="2"/>
</dbReference>
<evidence type="ECO:0000256" key="2">
    <source>
        <dbReference type="SAM" id="Phobius"/>
    </source>
</evidence>
<feature type="domain" description="RCK C-terminal" evidence="4">
    <location>
        <begin position="483"/>
        <end position="564"/>
    </location>
</feature>
<feature type="domain" description="RCK N-terminal" evidence="3">
    <location>
        <begin position="333"/>
        <end position="463"/>
    </location>
</feature>
<dbReference type="PROSITE" id="PS51201">
    <property type="entry name" value="RCK_N"/>
    <property type="match status" value="1"/>
</dbReference>
<dbReference type="Gene3D" id="1.10.287.70">
    <property type="match status" value="1"/>
</dbReference>
<dbReference type="Pfam" id="PF07885">
    <property type="entry name" value="Ion_trans_2"/>
    <property type="match status" value="1"/>
</dbReference>
<dbReference type="Proteomes" id="UP001236585">
    <property type="component" value="Chromosome"/>
</dbReference>
<dbReference type="InterPro" id="IPR036291">
    <property type="entry name" value="NAD(P)-bd_dom_sf"/>
</dbReference>
<keyword evidence="2" id="KW-1133">Transmembrane helix</keyword>
<dbReference type="InterPro" id="IPR013099">
    <property type="entry name" value="K_chnl_dom"/>
</dbReference>
<dbReference type="SUPFAM" id="SSF81324">
    <property type="entry name" value="Voltage-gated potassium channels"/>
    <property type="match status" value="1"/>
</dbReference>
<keyword evidence="2" id="KW-0812">Transmembrane</keyword>
<dbReference type="Gene3D" id="3.40.50.720">
    <property type="entry name" value="NAD(P)-binding Rossmann-like Domain"/>
    <property type="match status" value="2"/>
</dbReference>
<dbReference type="PROSITE" id="PS51202">
    <property type="entry name" value="RCK_C"/>
    <property type="match status" value="1"/>
</dbReference>
<accession>A0ABY8W961</accession>
<evidence type="ECO:0000313" key="5">
    <source>
        <dbReference type="EMBL" id="WIM90309.1"/>
    </source>
</evidence>
<evidence type="ECO:0000256" key="1">
    <source>
        <dbReference type="ARBA" id="ARBA00004651"/>
    </source>
</evidence>
<evidence type="ECO:0000259" key="3">
    <source>
        <dbReference type="PROSITE" id="PS51201"/>
    </source>
</evidence>
<protein>
    <submittedName>
        <fullName evidence="5">NAD-binding protein</fullName>
    </submittedName>
</protein>
<sequence>MQHHIIVSGDDALATTIIEELESAGATVVRLGNDELSTMCDVLDNANIADALAVVCAGDDDAANLEIALLARRSNPSVRVVARLANDVLRAAVAADNGPGAILDVAELTAPFIVEACLSRRTHPFEAAGTQFLVSGSEAPRAATLREIYGELAPVAIIHGENSSSPGEIEVCPTRNQRVLAGDRAVMIGTADESAERGIKIRLPVGTRSQRAGLRRVTDAVRAVVNDFNPAFYPALAAALTLVVISMLLLRFNYQHPRMSWVDALYFTIETITTTGYGDFSFAHQETWLRMFAAMLMFGGATTIALLVAFIADVLLSRRFVFASARPRMRHLRNHVIVVGLSALGMRVISDLIEAGYDVAVIEINENNRFLSAARALDVPVIFGDATLKQTLQSARVERARAVAVLTRDDMINIETGIVLAEMLGPKVVPKANKRADISVVLRVYDRALGLAVAQRFGFENVRSSVALAAPWFIGAAMGVEVLGTFSIGQSSFMVGAMLVAEGSELDGMPMGDLSSRTRVIAICRQDSPIDLQPRHENELRDGDTVYLVGPYRDLVATLRKGLPPQHPVVVEAAPEEVVDGSAIAENVDVGRQARTG</sequence>
<dbReference type="EMBL" id="CP126981">
    <property type="protein sequence ID" value="WIM90309.1"/>
    <property type="molecule type" value="Genomic_DNA"/>
</dbReference>
<feature type="transmembrane region" description="Helical" evidence="2">
    <location>
        <begin position="288"/>
        <end position="311"/>
    </location>
</feature>
<evidence type="ECO:0000259" key="4">
    <source>
        <dbReference type="PROSITE" id="PS51202"/>
    </source>
</evidence>
<dbReference type="SUPFAM" id="SSF51735">
    <property type="entry name" value="NAD(P)-binding Rossmann-fold domains"/>
    <property type="match status" value="2"/>
</dbReference>
<dbReference type="InterPro" id="IPR050721">
    <property type="entry name" value="Trk_Ktr_HKT_K-transport"/>
</dbReference>
<reference evidence="5 6" key="1">
    <citation type="journal article" date="2023" name="Microbiol. Resour. Announc.">
        <title>Complete Genome Sequence of Mycobacterium wuenschmanii, a novel Nontuberculous Mycobacterium Isolated from a captive population of Amazon Milk Frogs.</title>
        <authorList>
            <person name="Hicks J."/>
            <person name="Zeineldin M."/>
            <person name="Ward H."/>
            <person name="Wuenschmann A."/>
            <person name="Camp P."/>
            <person name="Farrell D."/>
            <person name="Lehman K."/>
            <person name="Thacker T."/>
            <person name="Cuthbert E."/>
        </authorList>
    </citation>
    <scope>NUCLEOTIDE SEQUENCE [LARGE SCALE GENOMIC DNA]</scope>
    <source>
        <strain evidence="5 6">Wuenschmanii</strain>
    </source>
</reference>
<comment type="subcellular location">
    <subcellularLocation>
        <location evidence="1">Cell membrane</location>
        <topology evidence="1">Multi-pass membrane protein</topology>
    </subcellularLocation>
</comment>
<dbReference type="PANTHER" id="PTHR43833">
    <property type="entry name" value="POTASSIUM CHANNEL PROTEIN 2-RELATED-RELATED"/>
    <property type="match status" value="1"/>
</dbReference>
<dbReference type="Gene3D" id="3.30.70.1450">
    <property type="entry name" value="Regulator of K+ conductance, C-terminal domain"/>
    <property type="match status" value="1"/>
</dbReference>
<keyword evidence="2" id="KW-0472">Membrane</keyword>
<keyword evidence="6" id="KW-1185">Reference proteome</keyword>
<evidence type="ECO:0000313" key="6">
    <source>
        <dbReference type="Proteomes" id="UP001236585"/>
    </source>
</evidence>
<proteinExistence type="predicted"/>
<dbReference type="SUPFAM" id="SSF116726">
    <property type="entry name" value="TrkA C-terminal domain-like"/>
    <property type="match status" value="1"/>
</dbReference>
<dbReference type="PANTHER" id="PTHR43833:SF11">
    <property type="entry name" value="VOLTAGE-GATED POTASSIUM CHANNEL KCH"/>
    <property type="match status" value="1"/>
</dbReference>
<dbReference type="InterPro" id="IPR003148">
    <property type="entry name" value="RCK_N"/>
</dbReference>
<dbReference type="InterPro" id="IPR036721">
    <property type="entry name" value="RCK_C_sf"/>
</dbReference>
<name>A0ABY8W961_9MYCO</name>